<dbReference type="SUPFAM" id="SSF51735">
    <property type="entry name" value="NAD(P)-binding Rossmann-fold domains"/>
    <property type="match status" value="1"/>
</dbReference>
<sequence>MTPSIDFLGGHRFEHRPCDHCSLGRYASRFAPLQTKNTPSQKFVELLKLIAHPLMVLSRTVFSCRPWRESNADQEMQMLPTDMRAARLHSTGEPMKIERLPVPGIRPTEVLVKVEACGVVQNLQNVIKKWDEVAPEMPLPKIPAIFGLDATGVIESVGAQVYGFKPGDRVYVNPGRHCGSCRACMAGEPISCDSFVLNGYFGLGKNGAQMFEDYPYGGLCEYMPAPQYSLVRLPDQMDFDTATRLGYLGTAYRGLIRANAGPDKILLINGITGTLGLGAVALALALGVKKILGTARNKDLFQKVRAMGPAGRIEILESGTEPVKEWSQRVTDGEGVDIVLDALAPGAPADPMVEGFKSLNRGGRLVDVGAVQGDVPLDLFWALSNDVTIIGSSWFTTQQSQKMVDMVGAGLLDLGFYEHKIYSLEQVNEAVDDTGSRCGGFTNYVIKM</sequence>
<keyword evidence="2" id="KW-0812">Transmembrane</keyword>
<dbReference type="InterPro" id="IPR036291">
    <property type="entry name" value="NAD(P)-bd_dom_sf"/>
</dbReference>
<dbReference type="EMBL" id="LGLN01000056">
    <property type="protein sequence ID" value="KPC30043.1"/>
    <property type="molecule type" value="Genomic_DNA"/>
</dbReference>
<reference evidence="4 5" key="2">
    <citation type="submission" date="2015-10" db="EMBL/GenBank/DDBJ databases">
        <title>Comparative genomics and high-throughput reverse genetic screens identify a new phytobacterial MAMP and an Arabidopsis receptor required for immune elicitation.</title>
        <authorList>
            <person name="Mott G.A."/>
            <person name="Thakur S."/>
            <person name="Wang P.W."/>
            <person name="Desveaux D."/>
            <person name="Guttman D.S."/>
        </authorList>
    </citation>
    <scope>NUCLEOTIDE SEQUENCE [LARGE SCALE GENOMIC DNA]</scope>
    <source>
        <strain evidence="4 5">0788_9</strain>
    </source>
</reference>
<dbReference type="SUPFAM" id="SSF50129">
    <property type="entry name" value="GroES-like"/>
    <property type="match status" value="1"/>
</dbReference>
<dbReference type="PANTHER" id="PTHR43401">
    <property type="entry name" value="L-THREONINE 3-DEHYDROGENASE"/>
    <property type="match status" value="1"/>
</dbReference>
<keyword evidence="2" id="KW-1133">Transmembrane helix</keyword>
<dbReference type="PANTHER" id="PTHR43401:SF5">
    <property type="entry name" value="ALCOHOL DEHYDROGENASE-RELATED"/>
    <property type="match status" value="1"/>
</dbReference>
<dbReference type="SMART" id="SM00829">
    <property type="entry name" value="PKS_ER"/>
    <property type="match status" value="1"/>
</dbReference>
<dbReference type="Gene3D" id="3.90.180.10">
    <property type="entry name" value="Medium-chain alcohol dehydrogenases, catalytic domain"/>
    <property type="match status" value="1"/>
</dbReference>
<dbReference type="InterPro" id="IPR013154">
    <property type="entry name" value="ADH-like_N"/>
</dbReference>
<dbReference type="AlphaFoldDB" id="A0A0N0XBK2"/>
<proteinExistence type="predicted"/>
<dbReference type="Proteomes" id="UP000037891">
    <property type="component" value="Unassembled WGS sequence"/>
</dbReference>
<dbReference type="PATRIC" id="fig|81035.3.peg.1511"/>
<keyword evidence="2" id="KW-0472">Membrane</keyword>
<name>A0A0N0XBK2_PSESX</name>
<dbReference type="Pfam" id="PF00107">
    <property type="entry name" value="ADH_zinc_N"/>
    <property type="match status" value="1"/>
</dbReference>
<feature type="domain" description="Enoyl reductase (ER)" evidence="3">
    <location>
        <begin position="90"/>
        <end position="437"/>
    </location>
</feature>
<dbReference type="InterPro" id="IPR020843">
    <property type="entry name" value="ER"/>
</dbReference>
<dbReference type="InterPro" id="IPR011032">
    <property type="entry name" value="GroES-like_sf"/>
</dbReference>
<evidence type="ECO:0000259" key="3">
    <source>
        <dbReference type="SMART" id="SM00829"/>
    </source>
</evidence>
<gene>
    <name evidence="4" type="ORF">ABJ99_1422</name>
</gene>
<evidence type="ECO:0000256" key="2">
    <source>
        <dbReference type="SAM" id="Phobius"/>
    </source>
</evidence>
<dbReference type="GO" id="GO:0016491">
    <property type="term" value="F:oxidoreductase activity"/>
    <property type="evidence" value="ECO:0007669"/>
    <property type="project" value="UniProtKB-KW"/>
</dbReference>
<evidence type="ECO:0000256" key="1">
    <source>
        <dbReference type="ARBA" id="ARBA00023002"/>
    </source>
</evidence>
<keyword evidence="1" id="KW-0560">Oxidoreductase</keyword>
<evidence type="ECO:0000313" key="4">
    <source>
        <dbReference type="EMBL" id="KPC30043.1"/>
    </source>
</evidence>
<accession>A0A0N0XBK2</accession>
<dbReference type="InterPro" id="IPR050129">
    <property type="entry name" value="Zn_alcohol_dh"/>
</dbReference>
<dbReference type="InterPro" id="IPR013149">
    <property type="entry name" value="ADH-like_C"/>
</dbReference>
<feature type="transmembrane region" description="Helical" evidence="2">
    <location>
        <begin position="265"/>
        <end position="288"/>
    </location>
</feature>
<reference evidence="4 5" key="1">
    <citation type="submission" date="2015-07" db="EMBL/GenBank/DDBJ databases">
        <authorList>
            <person name="Noorani M."/>
        </authorList>
    </citation>
    <scope>NUCLEOTIDE SEQUENCE [LARGE SCALE GENOMIC DNA]</scope>
    <source>
        <strain evidence="4 5">0788_9</strain>
    </source>
</reference>
<comment type="caution">
    <text evidence="4">The sequence shown here is derived from an EMBL/GenBank/DDBJ whole genome shotgun (WGS) entry which is preliminary data.</text>
</comment>
<dbReference type="Gene3D" id="3.40.50.720">
    <property type="entry name" value="NAD(P)-binding Rossmann-like Domain"/>
    <property type="match status" value="1"/>
</dbReference>
<dbReference type="Pfam" id="PF08240">
    <property type="entry name" value="ADH_N"/>
    <property type="match status" value="1"/>
</dbReference>
<evidence type="ECO:0000313" key="5">
    <source>
        <dbReference type="Proteomes" id="UP000037891"/>
    </source>
</evidence>
<organism evidence="4 5">
    <name type="scientific">Pseudomonas syringae pv. cilantro</name>
    <dbReference type="NCBI Taxonomy" id="81035"/>
    <lineage>
        <taxon>Bacteria</taxon>
        <taxon>Pseudomonadati</taxon>
        <taxon>Pseudomonadota</taxon>
        <taxon>Gammaproteobacteria</taxon>
        <taxon>Pseudomonadales</taxon>
        <taxon>Pseudomonadaceae</taxon>
        <taxon>Pseudomonas</taxon>
        <taxon>Pseudomonas syringae</taxon>
    </lineage>
</organism>
<protein>
    <submittedName>
        <fullName evidence="4">Zn-dependent alcohol dehydrogenase</fullName>
    </submittedName>
</protein>